<dbReference type="PhylomeDB" id="A0A0H3CDA2"/>
<dbReference type="GeneID" id="7332016"/>
<dbReference type="Proteomes" id="UP000001364">
    <property type="component" value="Chromosome"/>
</dbReference>
<evidence type="ECO:0000256" key="1">
    <source>
        <dbReference type="SAM" id="MobiDB-lite"/>
    </source>
</evidence>
<keyword evidence="3" id="KW-1185">Reference proteome</keyword>
<dbReference type="HOGENOM" id="CLU_2092398_0_0_5"/>
<dbReference type="RefSeq" id="YP_002519191.1">
    <property type="nucleotide sequence ID" value="NC_011916.1"/>
</dbReference>
<accession>A0A0H3CDA2</accession>
<protein>
    <submittedName>
        <fullName evidence="2">Uncharacterized protein</fullName>
    </submittedName>
</protein>
<reference evidence="2 3" key="1">
    <citation type="journal article" date="2010" name="J. Bacteriol.">
        <title>The genetic basis of laboratory adaptation in Caulobacter crescentus.</title>
        <authorList>
            <person name="Marks M.E."/>
            <person name="Castro-Rojas C.M."/>
            <person name="Teiling C."/>
            <person name="Du L."/>
            <person name="Kapatral V."/>
            <person name="Walunas T.L."/>
            <person name="Crosson S."/>
        </authorList>
    </citation>
    <scope>NUCLEOTIDE SEQUENCE [LARGE SCALE GENOMIC DNA]</scope>
    <source>
        <strain evidence="3">NA1000 / CB15N</strain>
    </source>
</reference>
<dbReference type="KEGG" id="ccs:CCNA_03818"/>
<organism evidence="2 3">
    <name type="scientific">Caulobacter vibrioides (strain NA1000 / CB15N)</name>
    <name type="common">Caulobacter crescentus</name>
    <dbReference type="NCBI Taxonomy" id="565050"/>
    <lineage>
        <taxon>Bacteria</taxon>
        <taxon>Pseudomonadati</taxon>
        <taxon>Pseudomonadota</taxon>
        <taxon>Alphaproteobacteria</taxon>
        <taxon>Caulobacterales</taxon>
        <taxon>Caulobacteraceae</taxon>
        <taxon>Caulobacter</taxon>
    </lineage>
</organism>
<feature type="region of interest" description="Disordered" evidence="1">
    <location>
        <begin position="50"/>
        <end position="89"/>
    </location>
</feature>
<evidence type="ECO:0000313" key="2">
    <source>
        <dbReference type="EMBL" id="ACL97283.1"/>
    </source>
</evidence>
<dbReference type="RefSeq" id="WP_015923344.1">
    <property type="nucleotide sequence ID" value="NC_011916.1"/>
</dbReference>
<gene>
    <name evidence="2" type="ordered locus">CCNA_03818</name>
</gene>
<dbReference type="AlphaFoldDB" id="A0A0H3CDA2"/>
<sequence>MRWSWGADTPVRHRGLGRLGKIFGAGDLMSGRSRCRWRVEGGPCSLSQRERVGERGYGARRSAGTPSNLVTPLPPTASRRAPPSPFGRGILFGAKVRNGSKPVSAIAAESDPPPSP</sequence>
<evidence type="ECO:0000313" key="3">
    <source>
        <dbReference type="Proteomes" id="UP000001364"/>
    </source>
</evidence>
<name>A0A0H3CDA2_CAUVN</name>
<proteinExistence type="predicted"/>
<dbReference type="EMBL" id="CP001340">
    <property type="protein sequence ID" value="ACL97283.1"/>
    <property type="molecule type" value="Genomic_DNA"/>
</dbReference>